<evidence type="ECO:0000256" key="1">
    <source>
        <dbReference type="ARBA" id="ARBA00007847"/>
    </source>
</evidence>
<dbReference type="InterPro" id="IPR001920">
    <property type="entry name" value="Asp/Glu_race"/>
</dbReference>
<dbReference type="Gene3D" id="3.40.50.1860">
    <property type="match status" value="2"/>
</dbReference>
<dbReference type="PANTHER" id="PTHR21198:SF7">
    <property type="entry name" value="ASPARTATE-GLUTAMATE RACEMASE FAMILY"/>
    <property type="match status" value="1"/>
</dbReference>
<proteinExistence type="inferred from homology"/>
<accession>A0A1P8F8X5</accession>
<dbReference type="EMBL" id="CP018258">
    <property type="protein sequence ID" value="APV44916.1"/>
    <property type="molecule type" value="Genomic_DNA"/>
</dbReference>
<dbReference type="PANTHER" id="PTHR21198">
    <property type="entry name" value="GLUTAMATE RACEMASE"/>
    <property type="match status" value="1"/>
</dbReference>
<dbReference type="InterPro" id="IPR015942">
    <property type="entry name" value="Asp/Glu/hydantoin_racemase"/>
</dbReference>
<dbReference type="KEGG" id="dfo:Dform_01595"/>
<evidence type="ECO:0000313" key="4">
    <source>
        <dbReference type="Proteomes" id="UP000185934"/>
    </source>
</evidence>
<dbReference type="InterPro" id="IPR033134">
    <property type="entry name" value="Asp/Glu_racemase_AS_2"/>
</dbReference>
<dbReference type="NCBIfam" id="TIGR00035">
    <property type="entry name" value="asp_race"/>
    <property type="match status" value="1"/>
</dbReference>
<sequence length="230" mass="25080">MKTIGLIGGISWNSTALYYKLINEGVAKALGGLHSAKVLIYSFDFEEIEKRQSSGDWPELGEMLGERGKALKGAGADFLVICANTMHKVVDQVEATSGLEVLHIADAAGEAIKKAGLKSVGLLGTRFTMSEDFYRRRLEEKFGIEVLVPEKDQQQVVNSIIYDELCRGCVQDASNWACQLVIDNLVARGAEGIVLACTELPMLIKPSDVKVPVFDTVKLHAEAAVRRAIK</sequence>
<keyword evidence="2 3" id="KW-0413">Isomerase</keyword>
<reference evidence="4" key="1">
    <citation type="submission" date="2016-11" db="EMBL/GenBank/DDBJ databases">
        <title>Dehalogenimonas formicexedens sp. nov., a chlorinated alkane respiring bacterium isolated from contaminated groundwater.</title>
        <authorList>
            <person name="Key T.A."/>
            <person name="Bowman K.S."/>
            <person name="Lee I."/>
            <person name="Chun J."/>
            <person name="Albuquerque L."/>
            <person name="da Costa M.S."/>
            <person name="Rainey F.A."/>
            <person name="Moe W.M."/>
        </authorList>
    </citation>
    <scope>NUCLEOTIDE SEQUENCE [LARGE SCALE GENOMIC DNA]</scope>
    <source>
        <strain evidence="4">NSZ-14</strain>
    </source>
</reference>
<gene>
    <name evidence="3" type="ORF">Dform_01595</name>
</gene>
<dbReference type="Proteomes" id="UP000185934">
    <property type="component" value="Chromosome"/>
</dbReference>
<dbReference type="EC" id="5.1.1.13" evidence="3"/>
<dbReference type="SUPFAM" id="SSF53681">
    <property type="entry name" value="Aspartate/glutamate racemase"/>
    <property type="match status" value="2"/>
</dbReference>
<dbReference type="InterPro" id="IPR004380">
    <property type="entry name" value="Asp_race"/>
</dbReference>
<dbReference type="GO" id="GO:0047689">
    <property type="term" value="F:aspartate racemase activity"/>
    <property type="evidence" value="ECO:0007669"/>
    <property type="project" value="UniProtKB-EC"/>
</dbReference>
<dbReference type="STRING" id="1839801.Dform_01595"/>
<dbReference type="AlphaFoldDB" id="A0A1P8F8X5"/>
<name>A0A1P8F8X5_9CHLR</name>
<comment type="similarity">
    <text evidence="1">Belongs to the aspartate/glutamate racemases family.</text>
</comment>
<evidence type="ECO:0000256" key="2">
    <source>
        <dbReference type="ARBA" id="ARBA00023235"/>
    </source>
</evidence>
<organism evidence="3 4">
    <name type="scientific">Dehalogenimonas formicexedens</name>
    <dbReference type="NCBI Taxonomy" id="1839801"/>
    <lineage>
        <taxon>Bacteria</taxon>
        <taxon>Bacillati</taxon>
        <taxon>Chloroflexota</taxon>
        <taxon>Dehalococcoidia</taxon>
        <taxon>Dehalococcoidales</taxon>
        <taxon>Dehalococcoidaceae</taxon>
        <taxon>Dehalogenimonas</taxon>
    </lineage>
</organism>
<dbReference type="PROSITE" id="PS00924">
    <property type="entry name" value="ASP_GLU_RACEMASE_2"/>
    <property type="match status" value="1"/>
</dbReference>
<dbReference type="Pfam" id="PF01177">
    <property type="entry name" value="Asp_Glu_race"/>
    <property type="match status" value="1"/>
</dbReference>
<keyword evidence="4" id="KW-1185">Reference proteome</keyword>
<dbReference type="OrthoDB" id="9803739at2"/>
<protein>
    <submittedName>
        <fullName evidence="3">Aspartate racemase</fullName>
        <ecNumber evidence="3">5.1.1.13</ecNumber>
    </submittedName>
</protein>
<dbReference type="RefSeq" id="WP_076005122.1">
    <property type="nucleotide sequence ID" value="NZ_CP018258.1"/>
</dbReference>
<evidence type="ECO:0000313" key="3">
    <source>
        <dbReference type="EMBL" id="APV44916.1"/>
    </source>
</evidence>